<evidence type="ECO:0000313" key="5">
    <source>
        <dbReference type="Proteomes" id="UP000799444"/>
    </source>
</evidence>
<dbReference type="OrthoDB" id="1577640at2759"/>
<comment type="caution">
    <text evidence="4">The sequence shown here is derived from an EMBL/GenBank/DDBJ whole genome shotgun (WGS) entry which is preliminary data.</text>
</comment>
<keyword evidence="1" id="KW-0677">Repeat</keyword>
<feature type="domain" description="Nephrocystin 3-like N-terminal" evidence="3">
    <location>
        <begin position="7"/>
        <end position="46"/>
    </location>
</feature>
<protein>
    <recommendedName>
        <fullName evidence="6">NACHT domain-containing protein</fullName>
    </recommendedName>
</protein>
<evidence type="ECO:0000259" key="3">
    <source>
        <dbReference type="Pfam" id="PF24883"/>
    </source>
</evidence>
<evidence type="ECO:0000256" key="1">
    <source>
        <dbReference type="ARBA" id="ARBA00022737"/>
    </source>
</evidence>
<organism evidence="4 5">
    <name type="scientific">Polyplosphaeria fusca</name>
    <dbReference type="NCBI Taxonomy" id="682080"/>
    <lineage>
        <taxon>Eukaryota</taxon>
        <taxon>Fungi</taxon>
        <taxon>Dikarya</taxon>
        <taxon>Ascomycota</taxon>
        <taxon>Pezizomycotina</taxon>
        <taxon>Dothideomycetes</taxon>
        <taxon>Pleosporomycetidae</taxon>
        <taxon>Pleosporales</taxon>
        <taxon>Tetraplosphaeriaceae</taxon>
        <taxon>Polyplosphaeria</taxon>
    </lineage>
</organism>
<sequence>MIHELPQVYVVLDALDECVQRVELMETLEMIAGWKLQNVRLLVTSRKERDIESSLRGLVDVQNRVCLQSTIVDEDIQRYVRHRLSTDKDLNKWNKDAVISREIEDVLRDGAHGMFRWAVCQLDALGKCRNRITLRKALATLPPTLDQTYDRVLSAISEDDSEYAIRILRWLTFSAQPLSIEAIAEVIAINVEREPAFEPDEVLEDPSEVLNICSSLVTITTEKDNRHGKPKEVVALAHYSVKEYLLSDRIWTGKAAMVCEMTSLITL</sequence>
<dbReference type="InterPro" id="IPR056884">
    <property type="entry name" value="NPHP3-like_N"/>
</dbReference>
<evidence type="ECO:0008006" key="6">
    <source>
        <dbReference type="Google" id="ProtNLM"/>
    </source>
</evidence>
<dbReference type="AlphaFoldDB" id="A0A9P4RBI2"/>
<reference evidence="4" key="1">
    <citation type="journal article" date="2020" name="Stud. Mycol.">
        <title>101 Dothideomycetes genomes: a test case for predicting lifestyles and emergence of pathogens.</title>
        <authorList>
            <person name="Haridas S."/>
            <person name="Albert R."/>
            <person name="Binder M."/>
            <person name="Bloem J."/>
            <person name="Labutti K."/>
            <person name="Salamov A."/>
            <person name="Andreopoulos B."/>
            <person name="Baker S."/>
            <person name="Barry K."/>
            <person name="Bills G."/>
            <person name="Bluhm B."/>
            <person name="Cannon C."/>
            <person name="Castanera R."/>
            <person name="Culley D."/>
            <person name="Daum C."/>
            <person name="Ezra D."/>
            <person name="Gonzalez J."/>
            <person name="Henrissat B."/>
            <person name="Kuo A."/>
            <person name="Liang C."/>
            <person name="Lipzen A."/>
            <person name="Lutzoni F."/>
            <person name="Magnuson J."/>
            <person name="Mondo S."/>
            <person name="Nolan M."/>
            <person name="Ohm R."/>
            <person name="Pangilinan J."/>
            <person name="Park H.-J."/>
            <person name="Ramirez L."/>
            <person name="Alfaro M."/>
            <person name="Sun H."/>
            <person name="Tritt A."/>
            <person name="Yoshinaga Y."/>
            <person name="Zwiers L.-H."/>
            <person name="Turgeon B."/>
            <person name="Goodwin S."/>
            <person name="Spatafora J."/>
            <person name="Crous P."/>
            <person name="Grigoriev I."/>
        </authorList>
    </citation>
    <scope>NUCLEOTIDE SEQUENCE</scope>
    <source>
        <strain evidence="4">CBS 125425</strain>
    </source>
</reference>
<dbReference type="EMBL" id="ML996100">
    <property type="protein sequence ID" value="KAF2740332.1"/>
    <property type="molecule type" value="Genomic_DNA"/>
</dbReference>
<dbReference type="Pfam" id="PF24883">
    <property type="entry name" value="NPHP3_N"/>
    <property type="match status" value="1"/>
</dbReference>
<dbReference type="InterPro" id="IPR054471">
    <property type="entry name" value="GPIID_WHD"/>
</dbReference>
<evidence type="ECO:0000313" key="4">
    <source>
        <dbReference type="EMBL" id="KAF2740332.1"/>
    </source>
</evidence>
<dbReference type="Pfam" id="PF22939">
    <property type="entry name" value="WHD_GPIID"/>
    <property type="match status" value="1"/>
</dbReference>
<keyword evidence="5" id="KW-1185">Reference proteome</keyword>
<evidence type="ECO:0000259" key="2">
    <source>
        <dbReference type="Pfam" id="PF22939"/>
    </source>
</evidence>
<proteinExistence type="predicted"/>
<feature type="domain" description="GPI inositol-deacylase winged helix" evidence="2">
    <location>
        <begin position="162"/>
        <end position="249"/>
    </location>
</feature>
<accession>A0A9P4RBI2</accession>
<dbReference type="Proteomes" id="UP000799444">
    <property type="component" value="Unassembled WGS sequence"/>
</dbReference>
<name>A0A9P4RBI2_9PLEO</name>
<gene>
    <name evidence="4" type="ORF">EJ04DRAFT_424663</name>
</gene>
<dbReference type="PANTHER" id="PTHR10039">
    <property type="entry name" value="AMELOGENIN"/>
    <property type="match status" value="1"/>
</dbReference>
<dbReference type="PANTHER" id="PTHR10039:SF16">
    <property type="entry name" value="GPI INOSITOL-DEACYLASE"/>
    <property type="match status" value="1"/>
</dbReference>